<proteinExistence type="predicted"/>
<dbReference type="AlphaFoldDB" id="A0A9N9AAV7"/>
<reference evidence="2" key="1">
    <citation type="submission" date="2021-06" db="EMBL/GenBank/DDBJ databases">
        <authorList>
            <person name="Kallberg Y."/>
            <person name="Tangrot J."/>
            <person name="Rosling A."/>
        </authorList>
    </citation>
    <scope>NUCLEOTIDE SEQUENCE</scope>
    <source>
        <strain evidence="2">UK204</strain>
    </source>
</reference>
<comment type="caution">
    <text evidence="2">The sequence shown here is derived from an EMBL/GenBank/DDBJ whole genome shotgun (WGS) entry which is preliminary data.</text>
</comment>
<evidence type="ECO:0000259" key="1">
    <source>
        <dbReference type="Pfam" id="PF25995"/>
    </source>
</evidence>
<evidence type="ECO:0000313" key="3">
    <source>
        <dbReference type="Proteomes" id="UP000789570"/>
    </source>
</evidence>
<dbReference type="InterPro" id="IPR059025">
    <property type="entry name" value="STB6_N"/>
</dbReference>
<dbReference type="OrthoDB" id="19806at2759"/>
<keyword evidence="3" id="KW-1185">Reference proteome</keyword>
<protein>
    <submittedName>
        <fullName evidence="2">10952_t:CDS:1</fullName>
    </submittedName>
</protein>
<name>A0A9N9AAV7_9GLOM</name>
<accession>A0A9N9AAV7</accession>
<dbReference type="InterPro" id="IPR038919">
    <property type="entry name" value="STB2/STB2"/>
</dbReference>
<dbReference type="PANTHER" id="PTHR31011">
    <property type="entry name" value="PROTEIN STB2-RELATED"/>
    <property type="match status" value="1"/>
</dbReference>
<sequence length="721" mass="82890">MVFNRYGKFVFSKQRSILDLANSCGDGVQVNEEVTLEGYQLYIVEQWACDKIQRPYNTVIVFTGDPMHQVKACVINIEDKIDPYPAQLTYLFNTLEQDNVNRIESDRGTIFVTNLSTFPSSLNIILVPDGYYEAIKLDFFLNLNLRKTGCSGRSALSLKPPTDTHKDKFLQTYTISDQIPFTYAVLELVKLIQISLYIFGLFPFEYTDGLLCYMTEIALKEFRNIYCPELEIRDNLLDPTLVAYILRKVVSIRNKLNSLGYQVGKDPFSDTDLFLGGVASFQKNIKNFECIRYLNPATIKKIHEVYNRSRNSDAIKVHKVLLSKFDDMSKGPGSSNTTIDIETCNLEEFGKYVNIERLKYLWRGKGDPPEHFLESYWLFHGSKDFGIELGKSFLRGVSGRTAKTGEVIRDGVGMILGFKDGVTGSFSNLVDKRISKDREKITCSPIKSSSLPADFFVHDQTSSSNEIGAPYDQSKVAARSSEPHIESDWTDNEHGTETYNSMHCSETELSEGNELNEARPIPRRSYSLSTFDFINETMTAQDLPMNVLRRHNSFTNIDFARKQADGILPRRTLDIDIQTYMVYDSLKRRETSLKSLVKRMELTVTEYDKHIEELTKSYEERSQDFKLTETGGMEVLAKQKMVSKAITQIVDNSGKLNYELKLLEDKLKEIEEFVDTFCLKILESKMSQPRRSVKILYNFWKYFQDQWKGISARFHQKLKED</sequence>
<dbReference type="GO" id="GO:0070822">
    <property type="term" value="C:Sin3-type complex"/>
    <property type="evidence" value="ECO:0007669"/>
    <property type="project" value="TreeGrafter"/>
</dbReference>
<dbReference type="Pfam" id="PF25995">
    <property type="entry name" value="STB6_N"/>
    <property type="match status" value="1"/>
</dbReference>
<dbReference type="EMBL" id="CAJVPQ010000950">
    <property type="protein sequence ID" value="CAG8522344.1"/>
    <property type="molecule type" value="Genomic_DNA"/>
</dbReference>
<dbReference type="PANTHER" id="PTHR31011:SF2">
    <property type="entry name" value="PROTEIN STB2-RELATED"/>
    <property type="match status" value="1"/>
</dbReference>
<gene>
    <name evidence="2" type="ORF">FCALED_LOCUS4764</name>
</gene>
<dbReference type="Proteomes" id="UP000789570">
    <property type="component" value="Unassembled WGS sequence"/>
</dbReference>
<feature type="domain" description="STB6-like N-terminal" evidence="1">
    <location>
        <begin position="8"/>
        <end position="147"/>
    </location>
</feature>
<evidence type="ECO:0000313" key="2">
    <source>
        <dbReference type="EMBL" id="CAG8522344.1"/>
    </source>
</evidence>
<organism evidence="2 3">
    <name type="scientific">Funneliformis caledonium</name>
    <dbReference type="NCBI Taxonomy" id="1117310"/>
    <lineage>
        <taxon>Eukaryota</taxon>
        <taxon>Fungi</taxon>
        <taxon>Fungi incertae sedis</taxon>
        <taxon>Mucoromycota</taxon>
        <taxon>Glomeromycotina</taxon>
        <taxon>Glomeromycetes</taxon>
        <taxon>Glomerales</taxon>
        <taxon>Glomeraceae</taxon>
        <taxon>Funneliformis</taxon>
    </lineage>
</organism>